<evidence type="ECO:0000256" key="3">
    <source>
        <dbReference type="ARBA" id="ARBA00022722"/>
    </source>
</evidence>
<comment type="similarity">
    <text evidence="2">In the central section; belongs to the CRISPR-associated helicase Cas3 family.</text>
</comment>
<evidence type="ECO:0000256" key="7">
    <source>
        <dbReference type="ARBA" id="ARBA00022806"/>
    </source>
</evidence>
<evidence type="ECO:0000259" key="10">
    <source>
        <dbReference type="PROSITE" id="PS51192"/>
    </source>
</evidence>
<dbReference type="OrthoDB" id="9810236at2"/>
<dbReference type="Gene3D" id="3.40.50.300">
    <property type="entry name" value="P-loop containing nucleotide triphosphate hydrolases"/>
    <property type="match status" value="2"/>
</dbReference>
<evidence type="ECO:0000313" key="12">
    <source>
        <dbReference type="EMBL" id="PWQ94023.1"/>
    </source>
</evidence>
<evidence type="ECO:0000256" key="4">
    <source>
        <dbReference type="ARBA" id="ARBA00022723"/>
    </source>
</evidence>
<evidence type="ECO:0000256" key="5">
    <source>
        <dbReference type="ARBA" id="ARBA00022741"/>
    </source>
</evidence>
<dbReference type="EMBL" id="QGKM01000060">
    <property type="protein sequence ID" value="PWQ94023.1"/>
    <property type="molecule type" value="Genomic_DNA"/>
</dbReference>
<keyword evidence="12" id="KW-0255">Endonuclease</keyword>
<dbReference type="GO" id="GO:0046872">
    <property type="term" value="F:metal ion binding"/>
    <property type="evidence" value="ECO:0007669"/>
    <property type="project" value="UniProtKB-KW"/>
</dbReference>
<keyword evidence="9" id="KW-0051">Antiviral defense</keyword>
<comment type="caution">
    <text evidence="12">The sequence shown here is derived from an EMBL/GenBank/DDBJ whole genome shotgun (WGS) entry which is preliminary data.</text>
</comment>
<keyword evidence="5" id="KW-0547">Nucleotide-binding</keyword>
<dbReference type="AlphaFoldDB" id="A0A317C9M5"/>
<dbReference type="InterPro" id="IPR006474">
    <property type="entry name" value="Helicase_Cas3_CRISPR-ass_core"/>
</dbReference>
<dbReference type="SUPFAM" id="SSF109604">
    <property type="entry name" value="HD-domain/PDEase-like"/>
    <property type="match status" value="1"/>
</dbReference>
<dbReference type="SUPFAM" id="SSF52540">
    <property type="entry name" value="P-loop containing nucleoside triphosphate hydrolases"/>
    <property type="match status" value="1"/>
</dbReference>
<dbReference type="Gene3D" id="1.10.3210.30">
    <property type="match status" value="1"/>
</dbReference>
<dbReference type="Pfam" id="PF18019">
    <property type="entry name" value="Cas3_HD"/>
    <property type="match status" value="1"/>
</dbReference>
<dbReference type="CDD" id="cd17930">
    <property type="entry name" value="DEXHc_cas3"/>
    <property type="match status" value="1"/>
</dbReference>
<protein>
    <submittedName>
        <fullName evidence="12">CRISPR-associated helicase/endonuclease Cas3</fullName>
    </submittedName>
</protein>
<keyword evidence="6" id="KW-0378">Hydrolase</keyword>
<reference evidence="12 13" key="1">
    <citation type="submission" date="2018-05" db="EMBL/GenBank/DDBJ databases">
        <title>Leucothrix arctica sp. nov., isolated from Arctic seawater.</title>
        <authorList>
            <person name="Choi A."/>
            <person name="Baek K."/>
        </authorList>
    </citation>
    <scope>NUCLEOTIDE SEQUENCE [LARGE SCALE GENOMIC DNA]</scope>
    <source>
        <strain evidence="12 13">JCM 18388</strain>
    </source>
</reference>
<dbReference type="NCBIfam" id="TIGR01587">
    <property type="entry name" value="cas3_core"/>
    <property type="match status" value="1"/>
</dbReference>
<keyword evidence="3" id="KW-0540">Nuclease</keyword>
<dbReference type="NCBIfam" id="TIGR01596">
    <property type="entry name" value="cas3_HD"/>
    <property type="match status" value="1"/>
</dbReference>
<dbReference type="Pfam" id="PF22590">
    <property type="entry name" value="Cas3-like_C_2"/>
    <property type="match status" value="1"/>
</dbReference>
<dbReference type="PROSITE" id="PS51192">
    <property type="entry name" value="HELICASE_ATP_BIND_1"/>
    <property type="match status" value="1"/>
</dbReference>
<gene>
    <name evidence="12" type="ORF">DKW60_17445</name>
</gene>
<dbReference type="PANTHER" id="PTHR47959">
    <property type="entry name" value="ATP-DEPENDENT RNA HELICASE RHLE-RELATED"/>
    <property type="match status" value="1"/>
</dbReference>
<dbReference type="InterPro" id="IPR054712">
    <property type="entry name" value="Cas3-like_dom"/>
</dbReference>
<keyword evidence="13" id="KW-1185">Reference proteome</keyword>
<dbReference type="GO" id="GO:0003724">
    <property type="term" value="F:RNA helicase activity"/>
    <property type="evidence" value="ECO:0007669"/>
    <property type="project" value="TreeGrafter"/>
</dbReference>
<dbReference type="GO" id="GO:0005524">
    <property type="term" value="F:ATP binding"/>
    <property type="evidence" value="ECO:0007669"/>
    <property type="project" value="UniProtKB-KW"/>
</dbReference>
<accession>A0A317C9M5</accession>
<comment type="similarity">
    <text evidence="1">In the N-terminal section; belongs to the CRISPR-associated nuclease Cas3-HD family.</text>
</comment>
<proteinExistence type="inferred from homology"/>
<dbReference type="GO" id="GO:0003676">
    <property type="term" value="F:nucleic acid binding"/>
    <property type="evidence" value="ECO:0007669"/>
    <property type="project" value="InterPro"/>
</dbReference>
<dbReference type="GO" id="GO:0051607">
    <property type="term" value="P:defense response to virus"/>
    <property type="evidence" value="ECO:0007669"/>
    <property type="project" value="UniProtKB-KW"/>
</dbReference>
<dbReference type="InterPro" id="IPR011545">
    <property type="entry name" value="DEAD/DEAH_box_helicase_dom"/>
</dbReference>
<name>A0A317C9M5_9GAMM</name>
<keyword evidence="4" id="KW-0479">Metal-binding</keyword>
<dbReference type="SMART" id="SM00487">
    <property type="entry name" value="DEXDc"/>
    <property type="match status" value="1"/>
</dbReference>
<keyword evidence="8" id="KW-0067">ATP-binding</keyword>
<dbReference type="PROSITE" id="PS51643">
    <property type="entry name" value="HD_CAS3"/>
    <property type="match status" value="1"/>
</dbReference>
<dbReference type="GO" id="GO:0016787">
    <property type="term" value="F:hydrolase activity"/>
    <property type="evidence" value="ECO:0007669"/>
    <property type="project" value="UniProtKB-KW"/>
</dbReference>
<evidence type="ECO:0000256" key="1">
    <source>
        <dbReference type="ARBA" id="ARBA00006847"/>
    </source>
</evidence>
<evidence type="ECO:0000313" key="13">
    <source>
        <dbReference type="Proteomes" id="UP000245539"/>
    </source>
</evidence>
<dbReference type="InterPro" id="IPR038257">
    <property type="entry name" value="CRISPR-assoc_Cas3_HD_sf"/>
</dbReference>
<dbReference type="Proteomes" id="UP000245539">
    <property type="component" value="Unassembled WGS sequence"/>
</dbReference>
<evidence type="ECO:0000259" key="11">
    <source>
        <dbReference type="PROSITE" id="PS51643"/>
    </source>
</evidence>
<sequence>MESSIAHVKEEREEWYEHTLEEHLLEVAKLAKMYLGQESSEWLELAGKWHDLGKYNPKWQVYLKDKSGYQPNAHIEAQDRPNHSTAGAIHAVRVLGDGVGHILAYIIAGHHAGLADWNTAESSKGSLRHRLNTSENEYFSSLKASVSEDILQHTIPVLPNFVKDIQCLSLWMRMLFSSLVDADFLDTEYFFNSYQSKQRSQYPKISELSSNFNTAYSKLTENASETSLNRVRGDIYNSCLKAAELAPGIFSLTVPTGGGKTLSSLAFALKHATHHAKDRIIYGIPFTSIIEQNAKVFKEFLGENSVLEHHSSIEVTEGKEDRFSRLASENWDAPLIVTTNVQLFESLHSSKTSRCRKLHNLRNSVIILDEAQQLPRDFHKPITQVMQQLSDHFGVTWVLCTATQPDFSPQTDAFGKTLLEGLSHIREIVDRPSELAQKLKRVNVDLPSNDSPVTKWEELASEVGELDSVLVIVNTRRHAKTLFDLLPTNTGNYYLSANMCAEHRTEVISEIKQLLQLKRQGNNQPLRVISTQLIEAGVDVDFPVVYRAMAGLDSIAQSAGRCNREGKIQNHGKVIVFKPEERSPIGFLRQGEDTTLALIASGKLNDPLSPESLHAYFSLMNEKGDRDKHNIVDLLTPKMSKDSPLDISFRSASEKFKLIDNNGAPIIVPYIKTDQKKDDESQVYGWLDHLERDPQNNKWVYRKLQRYTVTLPEMFIEQLNKAGCLEQRAGLSVLLDVHYSEKWGVETPDALIDAEKYII</sequence>
<dbReference type="GO" id="GO:0004519">
    <property type="term" value="F:endonuclease activity"/>
    <property type="evidence" value="ECO:0007669"/>
    <property type="project" value="UniProtKB-KW"/>
</dbReference>
<dbReference type="Pfam" id="PF00270">
    <property type="entry name" value="DEAD"/>
    <property type="match status" value="1"/>
</dbReference>
<evidence type="ECO:0000256" key="9">
    <source>
        <dbReference type="ARBA" id="ARBA00023118"/>
    </source>
</evidence>
<dbReference type="RefSeq" id="WP_109838950.1">
    <property type="nucleotide sequence ID" value="NZ_QGKM01000060.1"/>
</dbReference>
<feature type="domain" description="HD Cas3-type" evidence="11">
    <location>
        <begin position="13"/>
        <end position="185"/>
    </location>
</feature>
<evidence type="ECO:0000256" key="2">
    <source>
        <dbReference type="ARBA" id="ARBA00009046"/>
    </source>
</evidence>
<keyword evidence="7" id="KW-0347">Helicase</keyword>
<dbReference type="InterPro" id="IPR006483">
    <property type="entry name" value="CRISPR-assoc_Cas3_HD"/>
</dbReference>
<organism evidence="12 13">
    <name type="scientific">Leucothrix pacifica</name>
    <dbReference type="NCBI Taxonomy" id="1247513"/>
    <lineage>
        <taxon>Bacteria</taxon>
        <taxon>Pseudomonadati</taxon>
        <taxon>Pseudomonadota</taxon>
        <taxon>Gammaproteobacteria</taxon>
        <taxon>Thiotrichales</taxon>
        <taxon>Thiotrichaceae</taxon>
        <taxon>Leucothrix</taxon>
    </lineage>
</organism>
<dbReference type="InterPro" id="IPR027417">
    <property type="entry name" value="P-loop_NTPase"/>
</dbReference>
<dbReference type="CDD" id="cd09641">
    <property type="entry name" value="Cas3''_I"/>
    <property type="match status" value="1"/>
</dbReference>
<evidence type="ECO:0000256" key="8">
    <source>
        <dbReference type="ARBA" id="ARBA00022840"/>
    </source>
</evidence>
<evidence type="ECO:0000256" key="6">
    <source>
        <dbReference type="ARBA" id="ARBA00022801"/>
    </source>
</evidence>
<dbReference type="InterPro" id="IPR050079">
    <property type="entry name" value="DEAD_box_RNA_helicase"/>
</dbReference>
<dbReference type="GO" id="GO:0005829">
    <property type="term" value="C:cytosol"/>
    <property type="evidence" value="ECO:0007669"/>
    <property type="project" value="TreeGrafter"/>
</dbReference>
<dbReference type="InterPro" id="IPR014001">
    <property type="entry name" value="Helicase_ATP-bd"/>
</dbReference>
<feature type="domain" description="Helicase ATP-binding" evidence="10">
    <location>
        <begin position="241"/>
        <end position="422"/>
    </location>
</feature>